<feature type="compositionally biased region" description="Basic and acidic residues" evidence="1">
    <location>
        <begin position="32"/>
        <end position="43"/>
    </location>
</feature>
<dbReference type="Proteomes" id="UP000078541">
    <property type="component" value="Unassembled WGS sequence"/>
</dbReference>
<gene>
    <name evidence="2" type="ORF">ALC56_04468</name>
</gene>
<keyword evidence="3" id="KW-1185">Reference proteome</keyword>
<protein>
    <submittedName>
        <fullName evidence="2">Uncharacterized protein</fullName>
    </submittedName>
</protein>
<dbReference type="EMBL" id="KQ981490">
    <property type="protein sequence ID" value="KYN41317.1"/>
    <property type="molecule type" value="Genomic_DNA"/>
</dbReference>
<evidence type="ECO:0000313" key="3">
    <source>
        <dbReference type="Proteomes" id="UP000078541"/>
    </source>
</evidence>
<organism evidence="2 3">
    <name type="scientific">Trachymyrmex septentrionalis</name>
    <dbReference type="NCBI Taxonomy" id="34720"/>
    <lineage>
        <taxon>Eukaryota</taxon>
        <taxon>Metazoa</taxon>
        <taxon>Ecdysozoa</taxon>
        <taxon>Arthropoda</taxon>
        <taxon>Hexapoda</taxon>
        <taxon>Insecta</taxon>
        <taxon>Pterygota</taxon>
        <taxon>Neoptera</taxon>
        <taxon>Endopterygota</taxon>
        <taxon>Hymenoptera</taxon>
        <taxon>Apocrita</taxon>
        <taxon>Aculeata</taxon>
        <taxon>Formicoidea</taxon>
        <taxon>Formicidae</taxon>
        <taxon>Myrmicinae</taxon>
        <taxon>Trachymyrmex</taxon>
    </lineage>
</organism>
<dbReference type="AlphaFoldDB" id="A0A195FM36"/>
<feature type="region of interest" description="Disordered" evidence="1">
    <location>
        <begin position="19"/>
        <end position="46"/>
    </location>
</feature>
<proteinExistence type="predicted"/>
<name>A0A195FM36_9HYME</name>
<reference evidence="2 3" key="1">
    <citation type="submission" date="2016-03" db="EMBL/GenBank/DDBJ databases">
        <title>Trachymyrmex septentrionalis WGS genome.</title>
        <authorList>
            <person name="Nygaard S."/>
            <person name="Hu H."/>
            <person name="Boomsma J."/>
            <person name="Zhang G."/>
        </authorList>
    </citation>
    <scope>NUCLEOTIDE SEQUENCE [LARGE SCALE GENOMIC DNA]</scope>
    <source>
        <strain evidence="2">Tsep2-gDNA-1</strain>
        <tissue evidence="2">Whole body</tissue>
    </source>
</reference>
<sequence length="144" mass="16157">MAPPEADYQPASLRGASIKMCTGDGAGRGKRARENEQETRSCKLDSMQMTARSRSRSCPPTLEIRCRIYGAHLDYIVKAIFDAVVTGQSGLHLNKTIPVPDVRDVRPFCGKASRPPCNGHRYFKRNDLDKIISQYKFNSFSYVN</sequence>
<evidence type="ECO:0000313" key="2">
    <source>
        <dbReference type="EMBL" id="KYN41317.1"/>
    </source>
</evidence>
<evidence type="ECO:0000256" key="1">
    <source>
        <dbReference type="SAM" id="MobiDB-lite"/>
    </source>
</evidence>
<accession>A0A195FM36</accession>